<proteinExistence type="predicted"/>
<dbReference type="Gene3D" id="3.40.50.300">
    <property type="entry name" value="P-loop containing nucleotide triphosphate hydrolases"/>
    <property type="match status" value="1"/>
</dbReference>
<dbReference type="PANTHER" id="PTHR36978:SF4">
    <property type="entry name" value="P-LOOP CONTAINING NUCLEOSIDE TRIPHOSPHATE HYDROLASE PROTEIN"/>
    <property type="match status" value="1"/>
</dbReference>
<dbReference type="Pfam" id="PF17784">
    <property type="entry name" value="Sulfotransfer_4"/>
    <property type="match status" value="1"/>
</dbReference>
<dbReference type="InterPro" id="IPR027417">
    <property type="entry name" value="P-loop_NTPase"/>
</dbReference>
<dbReference type="Proteomes" id="UP000240883">
    <property type="component" value="Unassembled WGS sequence"/>
</dbReference>
<dbReference type="PANTHER" id="PTHR36978">
    <property type="entry name" value="P-LOOP CONTAINING NUCLEOTIDE TRIPHOSPHATE HYDROLASE"/>
    <property type="match status" value="1"/>
</dbReference>
<evidence type="ECO:0000256" key="1">
    <source>
        <dbReference type="SAM" id="MobiDB-lite"/>
    </source>
</evidence>
<dbReference type="EMBL" id="KZ678131">
    <property type="protein sequence ID" value="PSN71472.1"/>
    <property type="molecule type" value="Genomic_DNA"/>
</dbReference>
<dbReference type="InterPro" id="IPR040632">
    <property type="entry name" value="Sulfotransfer_4"/>
</dbReference>
<feature type="compositionally biased region" description="Pro residues" evidence="1">
    <location>
        <begin position="1"/>
        <end position="11"/>
    </location>
</feature>
<evidence type="ECO:0000256" key="2">
    <source>
        <dbReference type="SAM" id="Phobius"/>
    </source>
</evidence>
<dbReference type="STRING" id="1448308.A0A2T2P1D8"/>
<feature type="region of interest" description="Disordered" evidence="1">
    <location>
        <begin position="1"/>
        <end position="24"/>
    </location>
</feature>
<reference evidence="3 4" key="1">
    <citation type="journal article" date="2018" name="Front. Microbiol.">
        <title>Genome-Wide Analysis of Corynespora cassiicola Leaf Fall Disease Putative Effectors.</title>
        <authorList>
            <person name="Lopez D."/>
            <person name="Ribeiro S."/>
            <person name="Label P."/>
            <person name="Fumanal B."/>
            <person name="Venisse J.S."/>
            <person name="Kohler A."/>
            <person name="de Oliveira R.R."/>
            <person name="Labutti K."/>
            <person name="Lipzen A."/>
            <person name="Lail K."/>
            <person name="Bauer D."/>
            <person name="Ohm R.A."/>
            <person name="Barry K.W."/>
            <person name="Spatafora J."/>
            <person name="Grigoriev I.V."/>
            <person name="Martin F.M."/>
            <person name="Pujade-Renaud V."/>
        </authorList>
    </citation>
    <scope>NUCLEOTIDE SEQUENCE [LARGE SCALE GENOMIC DNA]</scope>
    <source>
        <strain evidence="3 4">Philippines</strain>
    </source>
</reference>
<keyword evidence="4" id="KW-1185">Reference proteome</keyword>
<keyword evidence="2" id="KW-0812">Transmembrane</keyword>
<feature type="transmembrane region" description="Helical" evidence="2">
    <location>
        <begin position="253"/>
        <end position="280"/>
    </location>
</feature>
<evidence type="ECO:0008006" key="5">
    <source>
        <dbReference type="Google" id="ProtNLM"/>
    </source>
</evidence>
<organism evidence="3 4">
    <name type="scientific">Corynespora cassiicola Philippines</name>
    <dbReference type="NCBI Taxonomy" id="1448308"/>
    <lineage>
        <taxon>Eukaryota</taxon>
        <taxon>Fungi</taxon>
        <taxon>Dikarya</taxon>
        <taxon>Ascomycota</taxon>
        <taxon>Pezizomycotina</taxon>
        <taxon>Dothideomycetes</taxon>
        <taxon>Pleosporomycetidae</taxon>
        <taxon>Pleosporales</taxon>
        <taxon>Corynesporascaceae</taxon>
        <taxon>Corynespora</taxon>
    </lineage>
</organism>
<dbReference type="SUPFAM" id="SSF52540">
    <property type="entry name" value="P-loop containing nucleoside triphosphate hydrolases"/>
    <property type="match status" value="1"/>
</dbReference>
<protein>
    <recommendedName>
        <fullName evidence="5">NAD dependent epimerase/dehydratase</fullName>
    </recommendedName>
</protein>
<evidence type="ECO:0000313" key="4">
    <source>
        <dbReference type="Proteomes" id="UP000240883"/>
    </source>
</evidence>
<dbReference type="AlphaFoldDB" id="A0A2T2P1D8"/>
<keyword evidence="2" id="KW-0472">Membrane</keyword>
<name>A0A2T2P1D8_CORCC</name>
<sequence>MATPTPAPRKPTGPRQIDADGRERTKPMRVLVLGMCRTGTSTIAYALRRLGYTPHSMRELLVKPNEIKLWHEGAQLTLLPPSERSAKQQRLKPYGREEFDKLLGDFDAVTDLPGCVFYEQLIEAYPDAKVILTNRPYEDWEESMQASIWNLFTWKLFALCRILYLTQMSSLMRFLHTIFRFHNGNTYGGPKAKEAYEEHYFNVRKLVPKGQLLEIGMDDGWEPLCNFLGHEVPKEQYPFVDESKTMSTQLGKAWWGIVTYFLYMFVVPGAVAALGALLYVNQDAVVGYYEEFSEKAIALLDYYLKD</sequence>
<keyword evidence="2" id="KW-1133">Transmembrane helix</keyword>
<accession>A0A2T2P1D8</accession>
<evidence type="ECO:0000313" key="3">
    <source>
        <dbReference type="EMBL" id="PSN71472.1"/>
    </source>
</evidence>
<gene>
    <name evidence="3" type="ORF">BS50DRAFT_570828</name>
</gene>
<dbReference type="OrthoDB" id="408152at2759"/>